<organism evidence="1 2">
    <name type="scientific">Stenotrophomonas phage YB07</name>
    <dbReference type="NCBI Taxonomy" id="2555548"/>
    <lineage>
        <taxon>Viruses</taxon>
        <taxon>Duplodnaviria</taxon>
        <taxon>Heunggongvirae</taxon>
        <taxon>Uroviricota</taxon>
        <taxon>Caudoviricetes</taxon>
        <taxon>Menderavirus</taxon>
        <taxon>Menderavirus IMESM1</taxon>
    </lineage>
</organism>
<reference evidence="1 2" key="1">
    <citation type="submission" date="2019-02" db="EMBL/GenBank/DDBJ databases">
        <authorList>
            <person name="He Y."/>
            <person name="Shi H."/>
            <person name="Li J."/>
            <person name="Sun Y."/>
        </authorList>
    </citation>
    <scope>NUCLEOTIDE SEQUENCE [LARGE SCALE GENOMIC DNA]</scope>
</reference>
<sequence length="68" mass="7886">MSFYCATHQDENLDALKNERLDSLTEHMVVHKAYSLDAMQSIADGLVIWEMNKLRDGYFHFGQIIPRA</sequence>
<name>A0A482II17_9CAUD</name>
<evidence type="ECO:0000313" key="2">
    <source>
        <dbReference type="Proteomes" id="UP000294655"/>
    </source>
</evidence>
<dbReference type="RefSeq" id="YP_009844551.1">
    <property type="nucleotide sequence ID" value="NC_048755.1"/>
</dbReference>
<dbReference type="GeneID" id="55614875"/>
<accession>A0A482II17</accession>
<proteinExistence type="predicted"/>
<evidence type="ECO:0000313" key="1">
    <source>
        <dbReference type="EMBL" id="QBP06401.1"/>
    </source>
</evidence>
<dbReference type="Proteomes" id="UP000294655">
    <property type="component" value="Segment"/>
</dbReference>
<protein>
    <submittedName>
        <fullName evidence="1">Uncharacterized protein</fullName>
    </submittedName>
</protein>
<dbReference type="EMBL" id="MK580972">
    <property type="protein sequence ID" value="QBP06401.1"/>
    <property type="molecule type" value="Genomic_DNA"/>
</dbReference>
<dbReference type="KEGG" id="vg:55614875"/>